<dbReference type="EMBL" id="JAPFFF010000003">
    <property type="protein sequence ID" value="KAK8894627.1"/>
    <property type="molecule type" value="Genomic_DNA"/>
</dbReference>
<dbReference type="Proteomes" id="UP001470230">
    <property type="component" value="Unassembled WGS sequence"/>
</dbReference>
<protein>
    <submittedName>
        <fullName evidence="2">Uncharacterized protein</fullName>
    </submittedName>
</protein>
<name>A0ABR2KUM9_9EUKA</name>
<sequence length="126" mass="14893">MMLNLFLFIRFSICQKKVNDTTGFWDHPKIKEIKKTQVYQQISSFLDSNITSTVVNDFRNSLKSYKRSYLIKHEPKYVLHKSKNLILRKVWSKATEMKKKGEKVPDVIKKVLSSFKPQNKLDNIVL</sequence>
<keyword evidence="3" id="KW-1185">Reference proteome</keyword>
<organism evidence="2 3">
    <name type="scientific">Tritrichomonas musculus</name>
    <dbReference type="NCBI Taxonomy" id="1915356"/>
    <lineage>
        <taxon>Eukaryota</taxon>
        <taxon>Metamonada</taxon>
        <taxon>Parabasalia</taxon>
        <taxon>Tritrichomonadida</taxon>
        <taxon>Tritrichomonadidae</taxon>
        <taxon>Tritrichomonas</taxon>
    </lineage>
</organism>
<feature type="chain" id="PRO_5045483058" evidence="1">
    <location>
        <begin position="17"/>
        <end position="126"/>
    </location>
</feature>
<accession>A0ABR2KUM9</accession>
<gene>
    <name evidence="2" type="ORF">M9Y10_023064</name>
</gene>
<feature type="signal peptide" evidence="1">
    <location>
        <begin position="1"/>
        <end position="16"/>
    </location>
</feature>
<proteinExistence type="predicted"/>
<evidence type="ECO:0000256" key="1">
    <source>
        <dbReference type="SAM" id="SignalP"/>
    </source>
</evidence>
<reference evidence="2 3" key="1">
    <citation type="submission" date="2024-04" db="EMBL/GenBank/DDBJ databases">
        <title>Tritrichomonas musculus Genome.</title>
        <authorList>
            <person name="Alves-Ferreira E."/>
            <person name="Grigg M."/>
            <person name="Lorenzi H."/>
            <person name="Galac M."/>
        </authorList>
    </citation>
    <scope>NUCLEOTIDE SEQUENCE [LARGE SCALE GENOMIC DNA]</scope>
    <source>
        <strain evidence="2 3">EAF2021</strain>
    </source>
</reference>
<evidence type="ECO:0000313" key="2">
    <source>
        <dbReference type="EMBL" id="KAK8894627.1"/>
    </source>
</evidence>
<keyword evidence="1" id="KW-0732">Signal</keyword>
<evidence type="ECO:0000313" key="3">
    <source>
        <dbReference type="Proteomes" id="UP001470230"/>
    </source>
</evidence>
<comment type="caution">
    <text evidence="2">The sequence shown here is derived from an EMBL/GenBank/DDBJ whole genome shotgun (WGS) entry which is preliminary data.</text>
</comment>